<dbReference type="InterPro" id="IPR036047">
    <property type="entry name" value="F-box-like_dom_sf"/>
</dbReference>
<dbReference type="SUPFAM" id="SSF52047">
    <property type="entry name" value="RNI-like"/>
    <property type="match status" value="1"/>
</dbReference>
<gene>
    <name evidence="1" type="ORF">C1645_823941</name>
</gene>
<reference evidence="1 2" key="1">
    <citation type="submission" date="2018-06" db="EMBL/GenBank/DDBJ databases">
        <title>Comparative genomics reveals the genomic features of Rhizophagus irregularis, R. cerebriforme, R. diaphanum and Gigaspora rosea, and their symbiotic lifestyle signature.</title>
        <authorList>
            <person name="Morin E."/>
            <person name="San Clemente H."/>
            <person name="Chen E.C.H."/>
            <person name="De La Providencia I."/>
            <person name="Hainaut M."/>
            <person name="Kuo A."/>
            <person name="Kohler A."/>
            <person name="Murat C."/>
            <person name="Tang N."/>
            <person name="Roy S."/>
            <person name="Loubradou J."/>
            <person name="Henrissat B."/>
            <person name="Grigoriev I.V."/>
            <person name="Corradi N."/>
            <person name="Roux C."/>
            <person name="Martin F.M."/>
        </authorList>
    </citation>
    <scope>NUCLEOTIDE SEQUENCE [LARGE SCALE GENOMIC DNA]</scope>
    <source>
        <strain evidence="1 2">DAOM 227022</strain>
    </source>
</reference>
<evidence type="ECO:0000313" key="2">
    <source>
        <dbReference type="Proteomes" id="UP000265703"/>
    </source>
</evidence>
<accession>A0A397SYD1</accession>
<dbReference type="OrthoDB" id="2367946at2759"/>
<sequence>MNYLPYDCLYDILKLLQNDRSSLFNCSLVNRFWCESTVPLLYANPFDNLTNKKNYSIILTLVLCFNNEKILILKNQLKFINIKNIKIDDKYKSLFKYPKFLKNINYYKITFIIIKWVESYLDLSYDYRKIHKDFIPTFYHFILHQCINIKQLSIPLYLFCNKKYNIQNFYNLTNLNSLSLDLQDINLSTTQKFLINIKNFCSNLNLLEISTSYQQHNNFINNIDDIKSIKENLCTIIQNQNNLKGFNISLCDYLLNNIFLSLEFQKYSLVYIEFERINFDDISFKNLINLYSLKYLKFDNCKGLTLKKCDMLLFASFNLKELIFMHNVWNQCIIPSMIRYLGASLQRLLLFEYLKPSFIESISKYCSNLIILEIRIESQIDDLLAFKYLKIKILNINIYYYHDGMFITKLANYLPINVKEITIHFHHSCRHSLDLKKFLENCHDQLELINLDQFIEYEFLKIILNYIERSKNNSLKILGMKKLRIKV</sequence>
<dbReference type="Proteomes" id="UP000265703">
    <property type="component" value="Unassembled WGS sequence"/>
</dbReference>
<protein>
    <submittedName>
        <fullName evidence="1">Uncharacterized protein</fullName>
    </submittedName>
</protein>
<keyword evidence="2" id="KW-1185">Reference proteome</keyword>
<dbReference type="EMBL" id="QKYT01000195">
    <property type="protein sequence ID" value="RIA90029.1"/>
    <property type="molecule type" value="Genomic_DNA"/>
</dbReference>
<comment type="caution">
    <text evidence="1">The sequence shown here is derived from an EMBL/GenBank/DDBJ whole genome shotgun (WGS) entry which is preliminary data.</text>
</comment>
<name>A0A397SYD1_9GLOM</name>
<dbReference type="AlphaFoldDB" id="A0A397SYD1"/>
<proteinExistence type="predicted"/>
<organism evidence="1 2">
    <name type="scientific">Glomus cerebriforme</name>
    <dbReference type="NCBI Taxonomy" id="658196"/>
    <lineage>
        <taxon>Eukaryota</taxon>
        <taxon>Fungi</taxon>
        <taxon>Fungi incertae sedis</taxon>
        <taxon>Mucoromycota</taxon>
        <taxon>Glomeromycotina</taxon>
        <taxon>Glomeromycetes</taxon>
        <taxon>Glomerales</taxon>
        <taxon>Glomeraceae</taxon>
        <taxon>Glomus</taxon>
    </lineage>
</organism>
<dbReference type="SUPFAM" id="SSF81383">
    <property type="entry name" value="F-box domain"/>
    <property type="match status" value="1"/>
</dbReference>
<evidence type="ECO:0000313" key="1">
    <source>
        <dbReference type="EMBL" id="RIA90029.1"/>
    </source>
</evidence>